<gene>
    <name evidence="1" type="ORF">GCWU000325_00894</name>
</gene>
<protein>
    <submittedName>
        <fullName evidence="1">Uncharacterized protein</fullName>
    </submittedName>
</protein>
<evidence type="ECO:0000313" key="1">
    <source>
        <dbReference type="EMBL" id="EEX72431.1"/>
    </source>
</evidence>
<dbReference type="EMBL" id="ACIJ02000016">
    <property type="protein sequence ID" value="EEX72431.1"/>
    <property type="molecule type" value="Genomic_DNA"/>
</dbReference>
<dbReference type="HOGENOM" id="CLU_2808889_0_0_10"/>
<accession>C9LFB2</accession>
<dbReference type="Proteomes" id="UP000003460">
    <property type="component" value="Unassembled WGS sequence"/>
</dbReference>
<proteinExistence type="predicted"/>
<keyword evidence="2" id="KW-1185">Reference proteome</keyword>
<evidence type="ECO:0000313" key="2">
    <source>
        <dbReference type="Proteomes" id="UP000003460"/>
    </source>
</evidence>
<organism evidence="1 2">
    <name type="scientific">Alloprevotella tannerae ATCC 51259</name>
    <dbReference type="NCBI Taxonomy" id="626522"/>
    <lineage>
        <taxon>Bacteria</taxon>
        <taxon>Pseudomonadati</taxon>
        <taxon>Bacteroidota</taxon>
        <taxon>Bacteroidia</taxon>
        <taxon>Bacteroidales</taxon>
        <taxon>Prevotellaceae</taxon>
        <taxon>Alloprevotella</taxon>
    </lineage>
</organism>
<dbReference type="AlphaFoldDB" id="C9LFB2"/>
<reference evidence="1" key="1">
    <citation type="submission" date="2009-09" db="EMBL/GenBank/DDBJ databases">
        <authorList>
            <person name="Weinstock G."/>
            <person name="Sodergren E."/>
            <person name="Clifton S."/>
            <person name="Fulton L."/>
            <person name="Fulton B."/>
            <person name="Courtney L."/>
            <person name="Fronick C."/>
            <person name="Harrison M."/>
            <person name="Strong C."/>
            <person name="Farmer C."/>
            <person name="Delahaunty K."/>
            <person name="Markovic C."/>
            <person name="Hall O."/>
            <person name="Minx P."/>
            <person name="Tomlinson C."/>
            <person name="Mitreva M."/>
            <person name="Nelson J."/>
            <person name="Hou S."/>
            <person name="Wollam A."/>
            <person name="Pepin K.H."/>
            <person name="Johnson M."/>
            <person name="Bhonagiri V."/>
            <person name="Nash W.E."/>
            <person name="Warren W."/>
            <person name="Chinwalla A."/>
            <person name="Mardis E.R."/>
            <person name="Wilson R.K."/>
        </authorList>
    </citation>
    <scope>NUCLEOTIDE SEQUENCE [LARGE SCALE GENOMIC DNA]</scope>
    <source>
        <strain evidence="1">ATCC 51259</strain>
    </source>
</reference>
<name>C9LFB2_9BACT</name>
<comment type="caution">
    <text evidence="1">The sequence shown here is derived from an EMBL/GenBank/DDBJ whole genome shotgun (WGS) entry which is preliminary data.</text>
</comment>
<sequence length="67" mass="7750">MKLYGVLWIYSMKSGIFEMFLGWRCGYWRARLCDIIVILGGESAIFRSEFIWACGKKHANKPLGLAF</sequence>